<reference evidence="11 12" key="1">
    <citation type="submission" date="2015-07" db="EMBL/GenBank/DDBJ databases">
        <title>The genome of the fungus Escovopsis weberi, a specialized disease agent of ant agriculture.</title>
        <authorList>
            <person name="de Man T.J."/>
            <person name="Stajich J.E."/>
            <person name="Kubicek C.P."/>
            <person name="Chenthamara K."/>
            <person name="Atanasova L."/>
            <person name="Druzhinina I.S."/>
            <person name="Birnbaum S."/>
            <person name="Barribeau S.M."/>
            <person name="Teiling C."/>
            <person name="Suen G."/>
            <person name="Currie C."/>
            <person name="Gerardo N.M."/>
        </authorList>
    </citation>
    <scope>NUCLEOTIDE SEQUENCE [LARGE SCALE GENOMIC DNA]</scope>
</reference>
<keyword evidence="12" id="KW-1185">Reference proteome</keyword>
<comment type="pathway">
    <text evidence="2">Secondary metabolite biosynthesis.</text>
</comment>
<dbReference type="InterPro" id="IPR036396">
    <property type="entry name" value="Cyt_P450_sf"/>
</dbReference>
<dbReference type="Gene3D" id="1.10.630.10">
    <property type="entry name" value="Cytochrome P450"/>
    <property type="match status" value="1"/>
</dbReference>
<evidence type="ECO:0000313" key="12">
    <source>
        <dbReference type="Proteomes" id="UP000053831"/>
    </source>
</evidence>
<gene>
    <name evidence="11" type="ORF">ESCO_006834</name>
</gene>
<evidence type="ECO:0000256" key="7">
    <source>
        <dbReference type="ARBA" id="ARBA00023033"/>
    </source>
</evidence>
<accession>A0A0M8MXE1</accession>
<keyword evidence="4 8" id="KW-0479">Metal-binding</keyword>
<dbReference type="PANTHER" id="PTHR24305">
    <property type="entry name" value="CYTOCHROME P450"/>
    <property type="match status" value="1"/>
</dbReference>
<dbReference type="Pfam" id="PF00067">
    <property type="entry name" value="p450"/>
    <property type="match status" value="1"/>
</dbReference>
<dbReference type="InterPro" id="IPR002401">
    <property type="entry name" value="Cyt_P450_E_grp-I"/>
</dbReference>
<evidence type="ECO:0000256" key="8">
    <source>
        <dbReference type="PIRSR" id="PIRSR602401-1"/>
    </source>
</evidence>
<proteinExistence type="inferred from homology"/>
<dbReference type="InterPro" id="IPR017972">
    <property type="entry name" value="Cyt_P450_CS"/>
</dbReference>
<comment type="similarity">
    <text evidence="9">Belongs to the cytochrome P450 family.</text>
</comment>
<dbReference type="AlphaFoldDB" id="A0A0M8MXE1"/>
<keyword evidence="5 9" id="KW-0560">Oxidoreductase</keyword>
<dbReference type="Proteomes" id="UP000053831">
    <property type="component" value="Unassembled WGS sequence"/>
</dbReference>
<evidence type="ECO:0000256" key="10">
    <source>
        <dbReference type="SAM" id="Phobius"/>
    </source>
</evidence>
<keyword evidence="6 8" id="KW-0408">Iron</keyword>
<organism evidence="11 12">
    <name type="scientific">Escovopsis weberi</name>
    <dbReference type="NCBI Taxonomy" id="150374"/>
    <lineage>
        <taxon>Eukaryota</taxon>
        <taxon>Fungi</taxon>
        <taxon>Dikarya</taxon>
        <taxon>Ascomycota</taxon>
        <taxon>Pezizomycotina</taxon>
        <taxon>Sordariomycetes</taxon>
        <taxon>Hypocreomycetidae</taxon>
        <taxon>Hypocreales</taxon>
        <taxon>Hypocreaceae</taxon>
        <taxon>Escovopsis</taxon>
    </lineage>
</organism>
<comment type="cofactor">
    <cofactor evidence="1 8">
        <name>heme</name>
        <dbReference type="ChEBI" id="CHEBI:30413"/>
    </cofactor>
</comment>
<dbReference type="SUPFAM" id="SSF48264">
    <property type="entry name" value="Cytochrome P450"/>
    <property type="match status" value="1"/>
</dbReference>
<evidence type="ECO:0000256" key="9">
    <source>
        <dbReference type="RuleBase" id="RU000461"/>
    </source>
</evidence>
<dbReference type="GO" id="GO:0016705">
    <property type="term" value="F:oxidoreductase activity, acting on paired donors, with incorporation or reduction of molecular oxygen"/>
    <property type="evidence" value="ECO:0007669"/>
    <property type="project" value="InterPro"/>
</dbReference>
<dbReference type="GO" id="GO:0020037">
    <property type="term" value="F:heme binding"/>
    <property type="evidence" value="ECO:0007669"/>
    <property type="project" value="InterPro"/>
</dbReference>
<protein>
    <submittedName>
        <fullName evidence="11">p450 monooxygenase</fullName>
    </submittedName>
</protein>
<dbReference type="InterPro" id="IPR050121">
    <property type="entry name" value="Cytochrome_P450_monoxygenase"/>
</dbReference>
<dbReference type="PRINTS" id="PR00385">
    <property type="entry name" value="P450"/>
</dbReference>
<dbReference type="OrthoDB" id="10029320at2759"/>
<evidence type="ECO:0000256" key="3">
    <source>
        <dbReference type="ARBA" id="ARBA00022617"/>
    </source>
</evidence>
<keyword evidence="10" id="KW-1133">Transmembrane helix</keyword>
<keyword evidence="10" id="KW-0812">Transmembrane</keyword>
<evidence type="ECO:0000313" key="11">
    <source>
        <dbReference type="EMBL" id="KOS20668.1"/>
    </source>
</evidence>
<name>A0A0M8MXE1_ESCWE</name>
<dbReference type="GO" id="GO:0005506">
    <property type="term" value="F:iron ion binding"/>
    <property type="evidence" value="ECO:0007669"/>
    <property type="project" value="InterPro"/>
</dbReference>
<keyword evidence="10" id="KW-0472">Membrane</keyword>
<dbReference type="PRINTS" id="PR00463">
    <property type="entry name" value="EP450I"/>
</dbReference>
<dbReference type="EMBL" id="LGSR01000015">
    <property type="protein sequence ID" value="KOS20668.1"/>
    <property type="molecule type" value="Genomic_DNA"/>
</dbReference>
<dbReference type="STRING" id="150374.A0A0M8MXE1"/>
<dbReference type="InterPro" id="IPR001128">
    <property type="entry name" value="Cyt_P450"/>
</dbReference>
<dbReference type="GO" id="GO:0004497">
    <property type="term" value="F:monooxygenase activity"/>
    <property type="evidence" value="ECO:0007669"/>
    <property type="project" value="UniProtKB-KW"/>
</dbReference>
<evidence type="ECO:0000256" key="5">
    <source>
        <dbReference type="ARBA" id="ARBA00023002"/>
    </source>
</evidence>
<sequence length="537" mass="60650">MGFFSDSIGVIAGYAVFLGSVAFVHRMYKVRMMVRRVHAQHGVPILPHSFLLGHLFTMAKIIIKHKLPPDVFPHHHYFAIQKDYPEIFEAGVLYLDPWPISWPIMIVFKPEMIAQFVSSPSLPKFYYMRTIEFGPLTGGRDVFTAEGQMWKEQHALFMPGFSSKNALAMTPWFVNEVLVFRDRMLKASKTGETVKLEQWAADLTLDVIARATLSQEQASPHWLVALKEQVKLMVFKLDVVKALNLLSPLQHWRYNRIFKKAIEPMIIEAFNKPTEPDGPQSIMGLAIGRLVRSGQAIPQQLLDDLVVNIKMFLYAGHVTTAMALSMLYWQLSQNPDKLALVREEHDRVLGPDPARAAEAILADVNILNKLTYTGAAIKEAMRLWPPTGGSLREANAPGYMITNPETGMSFPTHGFMISSGSVYLARDPKYWHRSDEYLPERFLVRDPNDPLHPTKNAWQPFSTGPRACIAQDLVQAEVRLAAALTLREFDIEPQYAADAPEFHGSKAYQTEDPYDVSGMRVKDGLPVKVIARKRPVG</sequence>
<dbReference type="PROSITE" id="PS00086">
    <property type="entry name" value="CYTOCHROME_P450"/>
    <property type="match status" value="1"/>
</dbReference>
<comment type="caution">
    <text evidence="11">The sequence shown here is derived from an EMBL/GenBank/DDBJ whole genome shotgun (WGS) entry which is preliminary data.</text>
</comment>
<evidence type="ECO:0000256" key="1">
    <source>
        <dbReference type="ARBA" id="ARBA00001971"/>
    </source>
</evidence>
<keyword evidence="7 9" id="KW-0503">Monooxygenase</keyword>
<evidence type="ECO:0000256" key="2">
    <source>
        <dbReference type="ARBA" id="ARBA00005179"/>
    </source>
</evidence>
<evidence type="ECO:0000256" key="6">
    <source>
        <dbReference type="ARBA" id="ARBA00023004"/>
    </source>
</evidence>
<feature type="binding site" description="axial binding residue" evidence="8">
    <location>
        <position position="468"/>
    </location>
    <ligand>
        <name>heme</name>
        <dbReference type="ChEBI" id="CHEBI:30413"/>
    </ligand>
    <ligandPart>
        <name>Fe</name>
        <dbReference type="ChEBI" id="CHEBI:18248"/>
    </ligandPart>
</feature>
<evidence type="ECO:0000256" key="4">
    <source>
        <dbReference type="ARBA" id="ARBA00022723"/>
    </source>
</evidence>
<keyword evidence="3 8" id="KW-0349">Heme</keyword>
<feature type="transmembrane region" description="Helical" evidence="10">
    <location>
        <begin position="6"/>
        <end position="24"/>
    </location>
</feature>
<dbReference type="PANTHER" id="PTHR24305:SF107">
    <property type="entry name" value="P450, PUTATIVE (EUROFUNG)-RELATED"/>
    <property type="match status" value="1"/>
</dbReference>